<accession>A0A6G0TKY0</accession>
<proteinExistence type="predicted"/>
<evidence type="ECO:0000313" key="2">
    <source>
        <dbReference type="Proteomes" id="UP000475862"/>
    </source>
</evidence>
<organism evidence="1 2">
    <name type="scientific">Aphis glycines</name>
    <name type="common">Soybean aphid</name>
    <dbReference type="NCBI Taxonomy" id="307491"/>
    <lineage>
        <taxon>Eukaryota</taxon>
        <taxon>Metazoa</taxon>
        <taxon>Ecdysozoa</taxon>
        <taxon>Arthropoda</taxon>
        <taxon>Hexapoda</taxon>
        <taxon>Insecta</taxon>
        <taxon>Pterygota</taxon>
        <taxon>Neoptera</taxon>
        <taxon>Paraneoptera</taxon>
        <taxon>Hemiptera</taxon>
        <taxon>Sternorrhyncha</taxon>
        <taxon>Aphidomorpha</taxon>
        <taxon>Aphidoidea</taxon>
        <taxon>Aphididae</taxon>
        <taxon>Aphidini</taxon>
        <taxon>Aphis</taxon>
        <taxon>Aphis</taxon>
    </lineage>
</organism>
<gene>
    <name evidence="1" type="ORF">AGLY_008124</name>
</gene>
<dbReference type="Proteomes" id="UP000475862">
    <property type="component" value="Unassembled WGS sequence"/>
</dbReference>
<keyword evidence="2" id="KW-1185">Reference proteome</keyword>
<evidence type="ECO:0000313" key="1">
    <source>
        <dbReference type="EMBL" id="KAE9534832.1"/>
    </source>
</evidence>
<comment type="caution">
    <text evidence="1">The sequence shown here is derived from an EMBL/GenBank/DDBJ whole genome shotgun (WGS) entry which is preliminary data.</text>
</comment>
<reference evidence="1 2" key="1">
    <citation type="submission" date="2019-08" db="EMBL/GenBank/DDBJ databases">
        <title>The genome of the soybean aphid Biotype 1, its phylome, world population structure and adaptation to the North American continent.</title>
        <authorList>
            <person name="Giordano R."/>
            <person name="Donthu R.K."/>
            <person name="Hernandez A.G."/>
            <person name="Wright C.L."/>
            <person name="Zimin A.V."/>
        </authorList>
    </citation>
    <scope>NUCLEOTIDE SEQUENCE [LARGE SCALE GENOMIC DNA]</scope>
    <source>
        <tissue evidence="1">Whole aphids</tissue>
    </source>
</reference>
<protein>
    <submittedName>
        <fullName evidence="1">Uncharacterized protein</fullName>
    </submittedName>
</protein>
<sequence>MDGDASRNNRPIFTVSKSSSPCSMAISYASRSFWDRAALCSFNSDTLRNTVVSWSAFSRPATIMGRTFLDSERSDECIDFTMIITSRNNSSISNFGGGFRWKSEYPWCIIEVKSKHFPTVFKKIEKNKKKMTEKREFLRKTSFRPNRFFYMVVIQKLITTTEIFDFYANFFLKCRVDSSNFYEICRKRENLQFSISFPSSSYRENSKHHYKKNFNVDKIFLALSKYLNILYKVPHMHNFFLLAFDVQILTKIRQNYEYLQIIFPRSTPPPNVQQNGTHLPAFCFSLYCTRCLENNCTRDRKRLMFMFELLSDSNKLTALMMIIILWNHRIKCNNLNIRKTCGDALKTTDAYSYGFHGAAGGRNS</sequence>
<dbReference type="EMBL" id="VYZN01000027">
    <property type="protein sequence ID" value="KAE9534832.1"/>
    <property type="molecule type" value="Genomic_DNA"/>
</dbReference>
<name>A0A6G0TKY0_APHGL</name>
<dbReference type="AlphaFoldDB" id="A0A6G0TKY0"/>